<dbReference type="Gene3D" id="1.10.10.60">
    <property type="entry name" value="Homeodomain-like"/>
    <property type="match status" value="1"/>
</dbReference>
<dbReference type="AlphaFoldDB" id="A0A8S0YTP5"/>
<dbReference type="GO" id="GO:0005634">
    <property type="term" value="C:nucleus"/>
    <property type="evidence" value="ECO:0007669"/>
    <property type="project" value="UniProtKB-SubCell"/>
</dbReference>
<evidence type="ECO:0008006" key="7">
    <source>
        <dbReference type="Google" id="ProtNLM"/>
    </source>
</evidence>
<keyword evidence="6" id="KW-1185">Reference proteome</keyword>
<feature type="compositionally biased region" description="Basic residues" evidence="2">
    <location>
        <begin position="356"/>
        <end position="367"/>
    </location>
</feature>
<dbReference type="InterPro" id="IPR007889">
    <property type="entry name" value="HTH_Psq"/>
</dbReference>
<comment type="subcellular location">
    <subcellularLocation>
        <location evidence="1">Nucleus</location>
    </subcellularLocation>
</comment>
<evidence type="ECO:0000259" key="4">
    <source>
        <dbReference type="Pfam" id="PF05225"/>
    </source>
</evidence>
<dbReference type="Pfam" id="PF05225">
    <property type="entry name" value="HTH_psq"/>
    <property type="match status" value="1"/>
</dbReference>
<feature type="region of interest" description="Disordered" evidence="2">
    <location>
        <begin position="339"/>
        <end position="374"/>
    </location>
</feature>
<dbReference type="SUPFAM" id="SSF46689">
    <property type="entry name" value="Homeodomain-like"/>
    <property type="match status" value="1"/>
</dbReference>
<feature type="domain" description="DDE-1" evidence="3">
    <location>
        <begin position="153"/>
        <end position="188"/>
    </location>
</feature>
<dbReference type="InterPro" id="IPR009057">
    <property type="entry name" value="Homeodomain-like_sf"/>
</dbReference>
<dbReference type="Proteomes" id="UP000494106">
    <property type="component" value="Unassembled WGS sequence"/>
</dbReference>
<accession>A0A8S0YTP5</accession>
<sequence>MVRNYVKNKDTGPKYTDEKLNIALNDIMSGVLTTHKASVIYGIPFATLYSRVKGTRGAIKKTKGRRTALREHVENILATSIKTLAKWGFGLSLKEILDLVDLELRPKQFKSRSNKFQSCRRKGESSSRVISTSGRENTTFVLAANAAVELALAKEITIIKLPAHTSDLLQPLDVSVFKSFKQKWDKTVASFQRQNIGQRLPKSLFSQFLGETWLISLERWEKRQKETQDTAQDNIAFVEDVEYAEHNVNAPSPSISSSSAFEEVTPATTNLENQPDFTSPPLDPKEKITSEVQNQTVTSLEQMILATIQQKHPSNKQKKRKVASGAEVITSAEMLTELRNKETIKTNKKQTGLNRKPSKKGKGKKVTRNFDEVV</sequence>
<reference evidence="5 6" key="1">
    <citation type="submission" date="2020-04" db="EMBL/GenBank/DDBJ databases">
        <authorList>
            <person name="Wallbank WR R."/>
            <person name="Pardo Diaz C."/>
            <person name="Kozak K."/>
            <person name="Martin S."/>
            <person name="Jiggins C."/>
            <person name="Moest M."/>
            <person name="Warren A I."/>
            <person name="Byers J.R.P. K."/>
            <person name="Montejo-Kovacevich G."/>
            <person name="Yen C E."/>
        </authorList>
    </citation>
    <scope>NUCLEOTIDE SEQUENCE [LARGE SCALE GENOMIC DNA]</scope>
</reference>
<evidence type="ECO:0000313" key="5">
    <source>
        <dbReference type="EMBL" id="CAB3222663.1"/>
    </source>
</evidence>
<dbReference type="Pfam" id="PF03184">
    <property type="entry name" value="DDE_1"/>
    <property type="match status" value="1"/>
</dbReference>
<feature type="domain" description="HTH psq-type" evidence="4">
    <location>
        <begin position="16"/>
        <end position="55"/>
    </location>
</feature>
<organism evidence="5 6">
    <name type="scientific">Arctia plantaginis</name>
    <name type="common">Wood tiger moth</name>
    <name type="synonym">Phalaena plantaginis</name>
    <dbReference type="NCBI Taxonomy" id="874455"/>
    <lineage>
        <taxon>Eukaryota</taxon>
        <taxon>Metazoa</taxon>
        <taxon>Ecdysozoa</taxon>
        <taxon>Arthropoda</taxon>
        <taxon>Hexapoda</taxon>
        <taxon>Insecta</taxon>
        <taxon>Pterygota</taxon>
        <taxon>Neoptera</taxon>
        <taxon>Endopterygota</taxon>
        <taxon>Lepidoptera</taxon>
        <taxon>Glossata</taxon>
        <taxon>Ditrysia</taxon>
        <taxon>Noctuoidea</taxon>
        <taxon>Erebidae</taxon>
        <taxon>Arctiinae</taxon>
        <taxon>Arctia</taxon>
    </lineage>
</organism>
<comment type="caution">
    <text evidence="5">The sequence shown here is derived from an EMBL/GenBank/DDBJ whole genome shotgun (WGS) entry which is preliminary data.</text>
</comment>
<dbReference type="GO" id="GO:0003677">
    <property type="term" value="F:DNA binding"/>
    <property type="evidence" value="ECO:0007669"/>
    <property type="project" value="InterPro"/>
</dbReference>
<dbReference type="InterPro" id="IPR004875">
    <property type="entry name" value="DDE_SF_endonuclease_dom"/>
</dbReference>
<proteinExistence type="predicted"/>
<name>A0A8S0YTP5_ARCPL</name>
<evidence type="ECO:0000313" key="6">
    <source>
        <dbReference type="Proteomes" id="UP000494106"/>
    </source>
</evidence>
<evidence type="ECO:0000259" key="3">
    <source>
        <dbReference type="Pfam" id="PF03184"/>
    </source>
</evidence>
<evidence type="ECO:0000256" key="1">
    <source>
        <dbReference type="ARBA" id="ARBA00004123"/>
    </source>
</evidence>
<gene>
    <name evidence="5" type="ORF">APLA_LOCUS1216</name>
</gene>
<feature type="region of interest" description="Disordered" evidence="2">
    <location>
        <begin position="250"/>
        <end position="286"/>
    </location>
</feature>
<evidence type="ECO:0000256" key="2">
    <source>
        <dbReference type="SAM" id="MobiDB-lite"/>
    </source>
</evidence>
<dbReference type="EMBL" id="CADEBC010000088">
    <property type="protein sequence ID" value="CAB3222663.1"/>
    <property type="molecule type" value="Genomic_DNA"/>
</dbReference>
<feature type="compositionally biased region" description="Polar residues" evidence="2">
    <location>
        <begin position="266"/>
        <end position="277"/>
    </location>
</feature>
<dbReference type="OrthoDB" id="10035668at2759"/>
<protein>
    <recommendedName>
        <fullName evidence="7">HTH psq-type domain-containing protein</fullName>
    </recommendedName>
</protein>